<dbReference type="GO" id="GO:0005886">
    <property type="term" value="C:plasma membrane"/>
    <property type="evidence" value="ECO:0007669"/>
    <property type="project" value="TreeGrafter"/>
</dbReference>
<dbReference type="InterPro" id="IPR017517">
    <property type="entry name" value="Maleyloyr_isom"/>
</dbReference>
<dbReference type="InterPro" id="IPR036527">
    <property type="entry name" value="SCP2_sterol-bd_dom_sf"/>
</dbReference>
<dbReference type="GO" id="GO:0046872">
    <property type="term" value="F:metal ion binding"/>
    <property type="evidence" value="ECO:0007669"/>
    <property type="project" value="InterPro"/>
</dbReference>
<feature type="domain" description="MDMPI C-terminal" evidence="1">
    <location>
        <begin position="150"/>
        <end position="250"/>
    </location>
</feature>
<protein>
    <submittedName>
        <fullName evidence="3">Uncharacterized protein (TIGR03083 family)</fullName>
    </submittedName>
</protein>
<dbReference type="InterPro" id="IPR024344">
    <property type="entry name" value="MDMPI_metal-binding"/>
</dbReference>
<dbReference type="RefSeq" id="WP_246106334.1">
    <property type="nucleotide sequence ID" value="NZ_VFPA01000001.1"/>
</dbReference>
<dbReference type="PANTHER" id="PTHR40758">
    <property type="entry name" value="CONSERVED PROTEIN"/>
    <property type="match status" value="1"/>
</dbReference>
<dbReference type="SUPFAM" id="SSF109854">
    <property type="entry name" value="DinB/YfiT-like putative metalloenzymes"/>
    <property type="match status" value="1"/>
</dbReference>
<evidence type="ECO:0000313" key="3">
    <source>
        <dbReference type="EMBL" id="TQM15081.1"/>
    </source>
</evidence>
<comment type="caution">
    <text evidence="3">The sequence shown here is derived from an EMBL/GenBank/DDBJ whole genome shotgun (WGS) entry which is preliminary data.</text>
</comment>
<feature type="domain" description="Mycothiol-dependent maleylpyruvate isomerase metal-binding" evidence="2">
    <location>
        <begin position="18"/>
        <end position="138"/>
    </location>
</feature>
<dbReference type="AlphaFoldDB" id="A0A543E0H2"/>
<evidence type="ECO:0000259" key="2">
    <source>
        <dbReference type="Pfam" id="PF11716"/>
    </source>
</evidence>
<proteinExistence type="predicted"/>
<dbReference type="PANTHER" id="PTHR40758:SF1">
    <property type="entry name" value="CONSERVED PROTEIN"/>
    <property type="match status" value="1"/>
</dbReference>
<gene>
    <name evidence="3" type="ORF">FB558_1862</name>
</gene>
<dbReference type="Proteomes" id="UP000315677">
    <property type="component" value="Unassembled WGS sequence"/>
</dbReference>
<dbReference type="SUPFAM" id="SSF55718">
    <property type="entry name" value="SCP-like"/>
    <property type="match status" value="1"/>
</dbReference>
<organism evidence="3 4">
    <name type="scientific">Pseudonocardia kunmingensis</name>
    <dbReference type="NCBI Taxonomy" id="630975"/>
    <lineage>
        <taxon>Bacteria</taxon>
        <taxon>Bacillati</taxon>
        <taxon>Actinomycetota</taxon>
        <taxon>Actinomycetes</taxon>
        <taxon>Pseudonocardiales</taxon>
        <taxon>Pseudonocardiaceae</taxon>
        <taxon>Pseudonocardia</taxon>
    </lineage>
</organism>
<dbReference type="EMBL" id="VFPA01000001">
    <property type="protein sequence ID" value="TQM15081.1"/>
    <property type="molecule type" value="Genomic_DNA"/>
</dbReference>
<dbReference type="Pfam" id="PF11716">
    <property type="entry name" value="MDMPI_N"/>
    <property type="match status" value="1"/>
</dbReference>
<name>A0A543E0H2_9PSEU</name>
<dbReference type="InterPro" id="IPR010872">
    <property type="entry name" value="MDMPI_C-term_domain"/>
</dbReference>
<evidence type="ECO:0000259" key="1">
    <source>
        <dbReference type="Pfam" id="PF07398"/>
    </source>
</evidence>
<sequence>MQQLQIHDLDVERLATGLREETGAFARAVAGLDPHAPVPTCPEWRVRDLVGHIGQAHRWSAELVRTRAAAPVPDPRAAEPGAPREWPEWLRDGADALVAAVVDGGPATPVWTFLDERPAAFWLRRMLADTAVHHADAAGAARVDFAIAPDLAADTISEGLGLIAAAGSANLQPALAELRGDGETLQLRPDDLGAGWLITRTPAGVIWERRTADADVTVSGAVRDLLLVFSRRTDPDDDRITITGDRALLDHWWAHTAF</sequence>
<dbReference type="NCBIfam" id="TIGR03083">
    <property type="entry name" value="maleylpyruvate isomerase family mycothiol-dependent enzyme"/>
    <property type="match status" value="1"/>
</dbReference>
<reference evidence="3 4" key="1">
    <citation type="submission" date="2019-06" db="EMBL/GenBank/DDBJ databases">
        <title>Sequencing the genomes of 1000 actinobacteria strains.</title>
        <authorList>
            <person name="Klenk H.-P."/>
        </authorList>
    </citation>
    <scope>NUCLEOTIDE SEQUENCE [LARGE SCALE GENOMIC DNA]</scope>
    <source>
        <strain evidence="3 4">DSM 45301</strain>
    </source>
</reference>
<accession>A0A543E0H2</accession>
<keyword evidence="4" id="KW-1185">Reference proteome</keyword>
<dbReference type="Pfam" id="PF07398">
    <property type="entry name" value="MDMPI_C"/>
    <property type="match status" value="1"/>
</dbReference>
<evidence type="ECO:0000313" key="4">
    <source>
        <dbReference type="Proteomes" id="UP000315677"/>
    </source>
</evidence>
<dbReference type="InterPro" id="IPR034660">
    <property type="entry name" value="DinB/YfiT-like"/>
</dbReference>
<dbReference type="Gene3D" id="1.20.120.450">
    <property type="entry name" value="dinb family like domain"/>
    <property type="match status" value="1"/>
</dbReference>